<dbReference type="InterPro" id="IPR003004">
    <property type="entry name" value="GspF/PilC"/>
</dbReference>
<dbReference type="KEGG" id="slac:SKTS_25010"/>
<evidence type="ECO:0000256" key="4">
    <source>
        <dbReference type="ARBA" id="ARBA00022519"/>
    </source>
</evidence>
<dbReference type="Pfam" id="PF00482">
    <property type="entry name" value="T2SSF"/>
    <property type="match status" value="2"/>
</dbReference>
<dbReference type="RefSeq" id="WP_173065572.1">
    <property type="nucleotide sequence ID" value="NZ_AP022853.1"/>
</dbReference>
<keyword evidence="5 8" id="KW-0812">Transmembrane</keyword>
<evidence type="ECO:0000256" key="6">
    <source>
        <dbReference type="ARBA" id="ARBA00022989"/>
    </source>
</evidence>
<feature type="transmembrane region" description="Helical" evidence="8">
    <location>
        <begin position="368"/>
        <end position="388"/>
    </location>
</feature>
<comment type="similarity">
    <text evidence="2">Belongs to the GSP F family.</text>
</comment>
<keyword evidence="6 8" id="KW-1133">Transmembrane helix</keyword>
<evidence type="ECO:0000256" key="7">
    <source>
        <dbReference type="ARBA" id="ARBA00023136"/>
    </source>
</evidence>
<organism evidence="10 11">
    <name type="scientific">Sulfurimicrobium lacus</name>
    <dbReference type="NCBI Taxonomy" id="2715678"/>
    <lineage>
        <taxon>Bacteria</taxon>
        <taxon>Pseudomonadati</taxon>
        <taxon>Pseudomonadota</taxon>
        <taxon>Betaproteobacteria</taxon>
        <taxon>Nitrosomonadales</taxon>
        <taxon>Sulfuricellaceae</taxon>
        <taxon>Sulfurimicrobium</taxon>
    </lineage>
</organism>
<accession>A0A6F8VFS6</accession>
<keyword evidence="3" id="KW-1003">Cell membrane</keyword>
<sequence length="396" mass="44222">MRYEVKALRGSEGLTSFALDATDAGDAAAQAVAQGYTVIAVKARHSWHVWNKPGKKHFPLVLFSQELLALLDAGLALVEALETLAEKEQRPDVKKTLSQIVATLYEGHPLSYALRQSEADFPPLYVASVRASEKTGALPEALMRYITYQTQMDSVRRHVVSASIYPVLLAGVGGVVMVFLMLYVVPRFSRIYVDIGGNLPFMSRLLMEWGQFIGKHSEGLLGSMLVLLVSSFYLFTRTFFKQWLSTVLWRLPSIGARLHIYQLARFYRSLGMLLRGGMPAVASLQMVSDLLQLKLREQLALAAASISEGQPISQSMERNGLTTPVALRMLRVGERTGQMGEMMERIAAFYEEETARWVERFTKLFEPLLMVFIGLIIGGIVVLMYFPIFELAGSIQ</sequence>
<protein>
    <submittedName>
        <fullName evidence="10">Type II secretion system protein</fullName>
    </submittedName>
</protein>
<dbReference type="Proteomes" id="UP000502260">
    <property type="component" value="Chromosome"/>
</dbReference>
<evidence type="ECO:0000256" key="2">
    <source>
        <dbReference type="ARBA" id="ARBA00005745"/>
    </source>
</evidence>
<dbReference type="PRINTS" id="PR00812">
    <property type="entry name" value="BCTERIALGSPF"/>
</dbReference>
<dbReference type="EMBL" id="AP022853">
    <property type="protein sequence ID" value="BCB27615.1"/>
    <property type="molecule type" value="Genomic_DNA"/>
</dbReference>
<gene>
    <name evidence="10" type="primary">pulF</name>
    <name evidence="10" type="ORF">SKTS_25010</name>
</gene>
<reference evidence="11" key="1">
    <citation type="submission" date="2020-03" db="EMBL/GenBank/DDBJ databases">
        <title>Complete genome sequence of sulfur-oxidizing bacterium skT11.</title>
        <authorList>
            <person name="Kanda M."/>
            <person name="Kojima H."/>
            <person name="Fukui M."/>
        </authorList>
    </citation>
    <scope>NUCLEOTIDE SEQUENCE [LARGE SCALE GENOMIC DNA]</scope>
    <source>
        <strain evidence="11">skT11</strain>
    </source>
</reference>
<evidence type="ECO:0000256" key="1">
    <source>
        <dbReference type="ARBA" id="ARBA00004429"/>
    </source>
</evidence>
<dbReference type="PANTHER" id="PTHR30012:SF7">
    <property type="entry name" value="PROTEIN TRANSPORT PROTEIN HOFC HOMOLOG"/>
    <property type="match status" value="1"/>
</dbReference>
<dbReference type="Gene3D" id="1.20.81.30">
    <property type="entry name" value="Type II secretion system (T2SS), domain F"/>
    <property type="match status" value="2"/>
</dbReference>
<evidence type="ECO:0000313" key="11">
    <source>
        <dbReference type="Proteomes" id="UP000502260"/>
    </source>
</evidence>
<keyword evidence="4" id="KW-0997">Cell inner membrane</keyword>
<evidence type="ECO:0000256" key="5">
    <source>
        <dbReference type="ARBA" id="ARBA00022692"/>
    </source>
</evidence>
<feature type="domain" description="Type II secretion system protein GspF" evidence="9">
    <location>
        <begin position="266"/>
        <end position="387"/>
    </location>
</feature>
<dbReference type="PANTHER" id="PTHR30012">
    <property type="entry name" value="GENERAL SECRETION PATHWAY PROTEIN"/>
    <property type="match status" value="1"/>
</dbReference>
<feature type="domain" description="Type II secretion system protein GspF" evidence="9">
    <location>
        <begin position="63"/>
        <end position="186"/>
    </location>
</feature>
<dbReference type="GO" id="GO:0015628">
    <property type="term" value="P:protein secretion by the type II secretion system"/>
    <property type="evidence" value="ECO:0007669"/>
    <property type="project" value="TreeGrafter"/>
</dbReference>
<name>A0A6F8VFS6_9PROT</name>
<dbReference type="GO" id="GO:0005886">
    <property type="term" value="C:plasma membrane"/>
    <property type="evidence" value="ECO:0007669"/>
    <property type="project" value="UniProtKB-SubCell"/>
</dbReference>
<keyword evidence="11" id="KW-1185">Reference proteome</keyword>
<evidence type="ECO:0000259" key="9">
    <source>
        <dbReference type="Pfam" id="PF00482"/>
    </source>
</evidence>
<dbReference type="AlphaFoldDB" id="A0A6F8VFS6"/>
<evidence type="ECO:0000313" key="10">
    <source>
        <dbReference type="EMBL" id="BCB27615.1"/>
    </source>
</evidence>
<comment type="subcellular location">
    <subcellularLocation>
        <location evidence="1">Cell inner membrane</location>
        <topology evidence="1">Multi-pass membrane protein</topology>
    </subcellularLocation>
</comment>
<dbReference type="InterPro" id="IPR018076">
    <property type="entry name" value="T2SS_GspF_dom"/>
</dbReference>
<keyword evidence="7 8" id="KW-0472">Membrane</keyword>
<feature type="transmembrane region" description="Helical" evidence="8">
    <location>
        <begin position="220"/>
        <end position="240"/>
    </location>
</feature>
<dbReference type="InterPro" id="IPR042094">
    <property type="entry name" value="T2SS_GspF_sf"/>
</dbReference>
<proteinExistence type="inferred from homology"/>
<evidence type="ECO:0000256" key="8">
    <source>
        <dbReference type="SAM" id="Phobius"/>
    </source>
</evidence>
<feature type="transmembrane region" description="Helical" evidence="8">
    <location>
        <begin position="164"/>
        <end position="185"/>
    </location>
</feature>
<evidence type="ECO:0000256" key="3">
    <source>
        <dbReference type="ARBA" id="ARBA00022475"/>
    </source>
</evidence>